<name>A0A8T1WHS6_9STRA</name>
<protein>
    <submittedName>
        <fullName evidence="1">Uncharacterized protein</fullName>
    </submittedName>
</protein>
<accession>A0A8T1WHS6</accession>
<organism evidence="1 2">
    <name type="scientific">Phytophthora pseudosyringae</name>
    <dbReference type="NCBI Taxonomy" id="221518"/>
    <lineage>
        <taxon>Eukaryota</taxon>
        <taxon>Sar</taxon>
        <taxon>Stramenopiles</taxon>
        <taxon>Oomycota</taxon>
        <taxon>Peronosporomycetes</taxon>
        <taxon>Peronosporales</taxon>
        <taxon>Peronosporaceae</taxon>
        <taxon>Phytophthora</taxon>
    </lineage>
</organism>
<proteinExistence type="predicted"/>
<gene>
    <name evidence="1" type="ORF">PHYPSEUDO_014228</name>
</gene>
<evidence type="ECO:0000313" key="1">
    <source>
        <dbReference type="EMBL" id="KAG7392741.1"/>
    </source>
</evidence>
<dbReference type="OrthoDB" id="8196283at2759"/>
<sequence length="234" mass="26432">MVLAFDYIAIENARKTLYIRLDVKRQALKAAEVKRSTVVEAIKYFKYLSECRSKGTKSLAPIAEGQHIIDLRKGLRVPESVFYGSNFGRMRARHDLFGMLKRFGPLQIFFTISLDTAGTYNIAVKAGGGSRKSIDEANMMLMPKRADRKRIAAAYPVDCARYFMRAMDTVNEVLLGWDQKLNAPKRGGGIFGVVRAFGASAETQVAGISMLILLYGYTVFQRRPWNLRARWLMT</sequence>
<dbReference type="EMBL" id="JAGDFM010000008">
    <property type="protein sequence ID" value="KAG7392741.1"/>
    <property type="molecule type" value="Genomic_DNA"/>
</dbReference>
<evidence type="ECO:0000313" key="2">
    <source>
        <dbReference type="Proteomes" id="UP000694044"/>
    </source>
</evidence>
<comment type="caution">
    <text evidence="1">The sequence shown here is derived from an EMBL/GenBank/DDBJ whole genome shotgun (WGS) entry which is preliminary data.</text>
</comment>
<reference evidence="1" key="1">
    <citation type="submission" date="2021-02" db="EMBL/GenBank/DDBJ databases">
        <authorList>
            <person name="Palmer J.M."/>
        </authorList>
    </citation>
    <scope>NUCLEOTIDE SEQUENCE</scope>
    <source>
        <strain evidence="1">SCRP734</strain>
    </source>
</reference>
<dbReference type="AlphaFoldDB" id="A0A8T1WHS6"/>
<dbReference type="Proteomes" id="UP000694044">
    <property type="component" value="Unassembled WGS sequence"/>
</dbReference>
<keyword evidence="2" id="KW-1185">Reference proteome</keyword>